<dbReference type="Gene3D" id="1.10.287.450">
    <property type="entry name" value="Helix hairpin bin"/>
    <property type="match status" value="1"/>
</dbReference>
<keyword evidence="2" id="KW-1185">Reference proteome</keyword>
<protein>
    <submittedName>
        <fullName evidence="1">Uncharacterized protein</fullName>
    </submittedName>
</protein>
<dbReference type="AlphaFoldDB" id="A0A310SII1"/>
<organism evidence="1 2">
    <name type="scientific">Eufriesea mexicana</name>
    <dbReference type="NCBI Taxonomy" id="516756"/>
    <lineage>
        <taxon>Eukaryota</taxon>
        <taxon>Metazoa</taxon>
        <taxon>Ecdysozoa</taxon>
        <taxon>Arthropoda</taxon>
        <taxon>Hexapoda</taxon>
        <taxon>Insecta</taxon>
        <taxon>Pterygota</taxon>
        <taxon>Neoptera</taxon>
        <taxon>Endopterygota</taxon>
        <taxon>Hymenoptera</taxon>
        <taxon>Apocrita</taxon>
        <taxon>Aculeata</taxon>
        <taxon>Apoidea</taxon>
        <taxon>Anthophila</taxon>
        <taxon>Apidae</taxon>
        <taxon>Eufriesea</taxon>
    </lineage>
</organism>
<evidence type="ECO:0000313" key="1">
    <source>
        <dbReference type="EMBL" id="OAD55866.1"/>
    </source>
</evidence>
<accession>A0A310SII1</accession>
<sequence length="322" mass="36383">MGVLIASPEAGDASVSIISEMKKHSAISAESSKNFIPAISERYNNNQSALMITSNYNSINNMDKDACKHTVLMENSTFDKMSSSRVHDSCQFPYYSSPDAVLVKDVGISCMLLNQDIPEIPIPETRTLVASKHAISSQYIDSKGNLCLKLRLFSNAETQCDAQESTNNFNNILCTDKYKLNPLLCVEALDYNDIFKIFDNMSKCIVEASIEQIKLRIEIEGGSMKFAINFIKGTSQDFWEIITKPLCISSMEIIRQHKFLLDLMKKKDEEIGEYKAEGAELIRTIPTPNIVDCTNAFQRMVDFYNELNLYKCTTTSREPTRY</sequence>
<gene>
    <name evidence="1" type="ORF">WN48_04249</name>
</gene>
<feature type="non-terminal residue" evidence="1">
    <location>
        <position position="322"/>
    </location>
</feature>
<dbReference type="OrthoDB" id="2155935at2759"/>
<dbReference type="EMBL" id="KQ762449">
    <property type="protein sequence ID" value="OAD55866.1"/>
    <property type="molecule type" value="Genomic_DNA"/>
</dbReference>
<proteinExistence type="predicted"/>
<evidence type="ECO:0000313" key="2">
    <source>
        <dbReference type="Proteomes" id="UP000250275"/>
    </source>
</evidence>
<dbReference type="Proteomes" id="UP000250275">
    <property type="component" value="Unassembled WGS sequence"/>
</dbReference>
<name>A0A310SII1_9HYME</name>
<reference evidence="1 2" key="1">
    <citation type="submission" date="2015-07" db="EMBL/GenBank/DDBJ databases">
        <title>The genome of Eufriesea mexicana.</title>
        <authorList>
            <person name="Pan H."/>
            <person name="Kapheim K."/>
        </authorList>
    </citation>
    <scope>NUCLEOTIDE SEQUENCE [LARGE SCALE GENOMIC DNA]</scope>
    <source>
        <strain evidence="1">0111107269</strain>
        <tissue evidence="1">Whole body</tissue>
    </source>
</reference>